<evidence type="ECO:0000313" key="2">
    <source>
        <dbReference type="Proteomes" id="UP000006875"/>
    </source>
</evidence>
<dbReference type="KEGG" id="ipo:Ilyop_2194"/>
<geneLocation type="plasmid" evidence="1 2">
    <name>pILYOP01</name>
</geneLocation>
<evidence type="ECO:0000313" key="1">
    <source>
        <dbReference type="EMBL" id="ADO83957.1"/>
    </source>
</evidence>
<dbReference type="AlphaFoldDB" id="E3HCI1"/>
<reference evidence="1 2" key="1">
    <citation type="journal article" date="2010" name="Stand. Genomic Sci.">
        <title>Complete genome sequence of Ilyobacter polytropus type strain (CuHbu1).</title>
        <authorList>
            <person name="Sikorski J."/>
            <person name="Chertkov O."/>
            <person name="Lapidus A."/>
            <person name="Nolan M."/>
            <person name="Lucas S."/>
            <person name="Del Rio T.G."/>
            <person name="Tice H."/>
            <person name="Cheng J.F."/>
            <person name="Tapia R."/>
            <person name="Han C."/>
            <person name="Goodwin L."/>
            <person name="Pitluck S."/>
            <person name="Liolios K."/>
            <person name="Ivanova N."/>
            <person name="Mavromatis K."/>
            <person name="Mikhailova N."/>
            <person name="Pati A."/>
            <person name="Chen A."/>
            <person name="Palaniappan K."/>
            <person name="Land M."/>
            <person name="Hauser L."/>
            <person name="Chang Y.J."/>
            <person name="Jeffries C.D."/>
            <person name="Brambilla E."/>
            <person name="Yasawong M."/>
            <person name="Rohde M."/>
            <person name="Pukall R."/>
            <person name="Spring S."/>
            <person name="Goker M."/>
            <person name="Woyke T."/>
            <person name="Bristow J."/>
            <person name="Eisen J.A."/>
            <person name="Markowitz V."/>
            <person name="Hugenholtz P."/>
            <person name="Kyrpides N.C."/>
            <person name="Klenk H.P."/>
        </authorList>
    </citation>
    <scope>NUCLEOTIDE SEQUENCE [LARGE SCALE GENOMIC DNA]</scope>
    <source>
        <strain evidence="2">ATCC 51220 / DSM 2926 / LMG 16218 / CuHBu1</strain>
        <plasmid evidence="2">pILYOP01</plasmid>
    </source>
</reference>
<dbReference type="SUPFAM" id="SSF52540">
    <property type="entry name" value="P-loop containing nucleoside triphosphate hydrolases"/>
    <property type="match status" value="1"/>
</dbReference>
<dbReference type="EMBL" id="CP002282">
    <property type="protein sequence ID" value="ADO83957.1"/>
    <property type="molecule type" value="Genomic_DNA"/>
</dbReference>
<dbReference type="PANTHER" id="PTHR46844">
    <property type="entry name" value="SLR5058 PROTEIN"/>
    <property type="match status" value="1"/>
</dbReference>
<protein>
    <submittedName>
        <fullName evidence="1">NTPase (NACHT family)</fullName>
    </submittedName>
</protein>
<gene>
    <name evidence="1" type="ordered locus">Ilyop_2194</name>
</gene>
<dbReference type="OrthoDB" id="1488560at2"/>
<keyword evidence="2" id="KW-1185">Reference proteome</keyword>
<dbReference type="RefSeq" id="WP_013388618.1">
    <property type="nucleotide sequence ID" value="NC_014633.1"/>
</dbReference>
<keyword evidence="1" id="KW-0614">Plasmid</keyword>
<accession>E3HCI1</accession>
<organism evidence="1 2">
    <name type="scientific">Ilyobacter polytropus (strain ATCC 51220 / DSM 2926 / LMG 16218 / CuHBu1)</name>
    <dbReference type="NCBI Taxonomy" id="572544"/>
    <lineage>
        <taxon>Bacteria</taxon>
        <taxon>Fusobacteriati</taxon>
        <taxon>Fusobacteriota</taxon>
        <taxon>Fusobacteriia</taxon>
        <taxon>Fusobacteriales</taxon>
        <taxon>Fusobacteriaceae</taxon>
        <taxon>Ilyobacter</taxon>
    </lineage>
</organism>
<dbReference type="InterPro" id="IPR027417">
    <property type="entry name" value="P-loop_NTPase"/>
</dbReference>
<dbReference type="Gene3D" id="3.40.50.300">
    <property type="entry name" value="P-loop containing nucleotide triphosphate hydrolases"/>
    <property type="match status" value="1"/>
</dbReference>
<dbReference type="HOGENOM" id="CLU_307326_0_0_0"/>
<name>E3HCI1_ILYPC</name>
<dbReference type="PANTHER" id="PTHR46844:SF1">
    <property type="entry name" value="SLR5058 PROTEIN"/>
    <property type="match status" value="1"/>
</dbReference>
<sequence>MELTAFSVTLASKLFDKAFDLGVTKLSKDSLNKKFKKAVSESIEKFKNMYPDVPIKSLQVFFFQEEIFNELQKILFKYSNINIQFIKQNLNVLSIPIEAVEKFIFILREELYKDIEFEEIFSNKELFVTILKLGHSIEEIKEYASLSYNELVKISSTLEKKYNENFDLDTFMDKYKTTVLTNIKQINYFGLGIDNNISKGRKNLDEIYIEPIFNLRKNNSLETCNITDLLNFKKNIVVLGNPGSGKSLFTKYIIYNFLKEGTYLKNTEFYKEIPIRVELKKYVSYKEKNRNIKNYILDLLKTTYGLENITEKNVEYFICNNYISLFFDGLDEIFDVNLREEIKKEIEIISINHPNLKIIVTSRIVGYDETIFNEEIFEKVEIIEFNNKQIRDYVKKWYDIEEKDDDIRKKEILEFFNQKKTIDITLLKNPLLLSLIVILFRNNGEIPESRLEIYRSCTKTLVHKWDENKKLKIDLDSKLLQKKENIFANLAYWQYKRLSNQGKHSDIKYIQVLREVSRIILELKITDDEIYADDLSDRFLEYSKNRSIYFENNFTHKTFLEYYAALWIHRYCAVKPSKQEELKDIFLNYALSSYWFIVLELLLNMMDEQQGDCEVLDDLLENIIDKNEKYLIFLLKVVPLIHNISDCLIKRIYFMALTQIIKEAYSSEDQNKNFFKLFNAIIESNLTPRCINILQTALDDLFPKLTSNQEKTNYHIFYYEFNQSLNDNLKIENKYIEDIQNHLDCNVLYIHTTHFIEGEINEQLCDKYIEKFGRKSMFEDFSFFYKHTTYFYPLIFRLLSNVFKNNFDYERLKRIFSKYEITKQEIGNRIHRTILLMTMGEEQLKKLKSEILEYKKIETDDALKHYIELAFKNIKGREEMFKLKRFG</sequence>
<proteinExistence type="predicted"/>
<dbReference type="Proteomes" id="UP000006875">
    <property type="component" value="Plasmid pILYOP01"/>
</dbReference>